<keyword evidence="1" id="KW-1133">Transmembrane helix</keyword>
<protein>
    <submittedName>
        <fullName evidence="2">Putative F0F1-ATPase subunit Ca2+/Mg2+ transporter</fullName>
    </submittedName>
</protein>
<dbReference type="STRING" id="1120920.SAMN03080599_02354"/>
<sequence length="90" mass="10082">MHLNKIESGLDMSKNSFKMYENLALLSQVALMMITPILGGVLIGRYLDDKVGTNGIFLLIFVLIGTATAFMELFKLALRKTNDHPPNKRK</sequence>
<keyword evidence="3" id="KW-1185">Reference proteome</keyword>
<evidence type="ECO:0000313" key="3">
    <source>
        <dbReference type="Proteomes" id="UP000199208"/>
    </source>
</evidence>
<organism evidence="2 3">
    <name type="scientific">Acidaminobacter hydrogenoformans DSM 2784</name>
    <dbReference type="NCBI Taxonomy" id="1120920"/>
    <lineage>
        <taxon>Bacteria</taxon>
        <taxon>Bacillati</taxon>
        <taxon>Bacillota</taxon>
        <taxon>Clostridia</taxon>
        <taxon>Peptostreptococcales</taxon>
        <taxon>Acidaminobacteraceae</taxon>
        <taxon>Acidaminobacter</taxon>
    </lineage>
</organism>
<dbReference type="Proteomes" id="UP000199208">
    <property type="component" value="Unassembled WGS sequence"/>
</dbReference>
<keyword evidence="1" id="KW-0812">Transmembrane</keyword>
<gene>
    <name evidence="2" type="ORF">SAMN03080599_02354</name>
</gene>
<evidence type="ECO:0000313" key="2">
    <source>
        <dbReference type="EMBL" id="SCZ80603.1"/>
    </source>
</evidence>
<proteinExistence type="predicted"/>
<keyword evidence="1" id="KW-0472">Membrane</keyword>
<dbReference type="AlphaFoldDB" id="A0A1G5S2R7"/>
<name>A0A1G5S2R7_9FIRM</name>
<dbReference type="RefSeq" id="WP_242870893.1">
    <property type="nucleotide sequence ID" value="NZ_FMWL01000013.1"/>
</dbReference>
<dbReference type="InterPro" id="IPR032820">
    <property type="entry name" value="ATPase_put"/>
</dbReference>
<reference evidence="2 3" key="1">
    <citation type="submission" date="2016-10" db="EMBL/GenBank/DDBJ databases">
        <authorList>
            <person name="de Groot N.N."/>
        </authorList>
    </citation>
    <scope>NUCLEOTIDE SEQUENCE [LARGE SCALE GENOMIC DNA]</scope>
    <source>
        <strain evidence="2 3">DSM 2784</strain>
    </source>
</reference>
<accession>A0A1G5S2R7</accession>
<dbReference type="EMBL" id="FMWL01000013">
    <property type="protein sequence ID" value="SCZ80603.1"/>
    <property type="molecule type" value="Genomic_DNA"/>
</dbReference>
<dbReference type="Pfam" id="PF09527">
    <property type="entry name" value="ATPase_gene1"/>
    <property type="match status" value="1"/>
</dbReference>
<feature type="transmembrane region" description="Helical" evidence="1">
    <location>
        <begin position="55"/>
        <end position="74"/>
    </location>
</feature>
<evidence type="ECO:0000256" key="1">
    <source>
        <dbReference type="SAM" id="Phobius"/>
    </source>
</evidence>
<feature type="transmembrane region" description="Helical" evidence="1">
    <location>
        <begin position="20"/>
        <end position="43"/>
    </location>
</feature>